<dbReference type="InterPro" id="IPR004332">
    <property type="entry name" value="Transposase_MuDR"/>
</dbReference>
<protein>
    <recommendedName>
        <fullName evidence="2">Transposase MuDR plant domain-containing protein</fullName>
    </recommendedName>
</protein>
<evidence type="ECO:0000256" key="1">
    <source>
        <dbReference type="SAM" id="MobiDB-lite"/>
    </source>
</evidence>
<dbReference type="PANTHER" id="PTHR31973">
    <property type="entry name" value="POLYPROTEIN, PUTATIVE-RELATED"/>
    <property type="match status" value="1"/>
</dbReference>
<keyword evidence="4" id="KW-1185">Reference proteome</keyword>
<dbReference type="EMBL" id="CP136893">
    <property type="protein sequence ID" value="WOL05379.1"/>
    <property type="molecule type" value="Genomic_DNA"/>
</dbReference>
<name>A0AAQ3KB39_9LILI</name>
<feature type="region of interest" description="Disordered" evidence="1">
    <location>
        <begin position="717"/>
        <end position="763"/>
    </location>
</feature>
<dbReference type="PANTHER" id="PTHR31973:SF187">
    <property type="entry name" value="MUTATOR TRANSPOSASE MUDRA PROTEIN"/>
    <property type="match status" value="1"/>
</dbReference>
<feature type="compositionally biased region" description="Polar residues" evidence="1">
    <location>
        <begin position="65"/>
        <end position="94"/>
    </location>
</feature>
<proteinExistence type="predicted"/>
<reference evidence="3 4" key="1">
    <citation type="submission" date="2023-10" db="EMBL/GenBank/DDBJ databases">
        <title>Chromosome-scale genome assembly provides insights into flower coloration mechanisms of Canna indica.</title>
        <authorList>
            <person name="Li C."/>
        </authorList>
    </citation>
    <scope>NUCLEOTIDE SEQUENCE [LARGE SCALE GENOMIC DNA]</scope>
    <source>
        <tissue evidence="3">Flower</tissue>
    </source>
</reference>
<dbReference type="Proteomes" id="UP001327560">
    <property type="component" value="Chromosome 4"/>
</dbReference>
<dbReference type="Pfam" id="PF03108">
    <property type="entry name" value="DBD_Tnp_Mut"/>
    <property type="match status" value="1"/>
</dbReference>
<feature type="compositionally biased region" description="Basic residues" evidence="1">
    <location>
        <begin position="668"/>
        <end position="681"/>
    </location>
</feature>
<evidence type="ECO:0000259" key="2">
    <source>
        <dbReference type="Pfam" id="PF03108"/>
    </source>
</evidence>
<feature type="domain" description="Transposase MuDR plant" evidence="2">
    <location>
        <begin position="225"/>
        <end position="289"/>
    </location>
</feature>
<gene>
    <name evidence="3" type="ORF">Cni_G14107</name>
</gene>
<feature type="compositionally biased region" description="Basic and acidic residues" evidence="1">
    <location>
        <begin position="175"/>
        <end position="186"/>
    </location>
</feature>
<evidence type="ECO:0000313" key="3">
    <source>
        <dbReference type="EMBL" id="WOL05379.1"/>
    </source>
</evidence>
<dbReference type="AlphaFoldDB" id="A0AAQ3KB39"/>
<feature type="compositionally biased region" description="Basic and acidic residues" evidence="1">
    <location>
        <begin position="726"/>
        <end position="751"/>
    </location>
</feature>
<feature type="compositionally biased region" description="Low complexity" evidence="1">
    <location>
        <begin position="24"/>
        <end position="33"/>
    </location>
</feature>
<sequence>MGKRKAKAVTLVKKLGYVDMGKTNSNSHSSSSNDMERYQFVQMQKAKQKEKAKADSNSGSSCSSDTPDVQQAFQQGKSLQFSEVLQPTSPQGEQTVIEPLEQATSLEGGQPTIEPIGQSDDDNTTSSYDANLPIGEADDELMSSEFEDFTDDEYIEARTIKIEDILRGSIPPSQRVDDNESLHSEYDASDDEVLTPNSETEVEAYSRRKNQRRKIYNPKCKMEDIRFEIGMKFESIKKFKQVVQSYALSNGVNIRWVRCCKEIMEAKCMGSCPWRIYGSWKQHEATFIIKSYEKIHKCSRSMSNRQTTVEWLSNYCLENFRSNPSWDVKLMSQDFQSKFFITLPKAKWYRVRSAALEKLRGSVEDHYTLLGPYVSELKRKNPTSLFQIVCDRSIPVHPLYLKEYILGLMHLKMVFSKGLEHALLERVPFVKHRSCARHLYTNWKKKFNGHYYKSLFWKAVRSMEESELNRVLEAMAADSPQAHQAFISIGLKKFCQAYVCTNYKSDNVTNNISETFNGYILNARSKPIIDMLEEIRRSLMQRMYMKRVMIVKWTDDICPNIRKKLEINKEESRFCIVTPSRNLKFEVQYMSKIRVVNIGSHSCSCRRWDLTCIPYNHAVSCITWMKDDLDKYVSDNFKRNAYLKTYANFIEPLTGKDTWPNVDGPHCLPKKMPGRPKKVRRREMNEDDNQASRYSRHGTSITCQLCFKEEVEVEAEPPHQAVIEAKNPHQAEAEVEPPHQPKEDQEGEHPTLQEMTQVAVEWQ</sequence>
<organism evidence="3 4">
    <name type="scientific">Canna indica</name>
    <name type="common">Indian-shot</name>
    <dbReference type="NCBI Taxonomy" id="4628"/>
    <lineage>
        <taxon>Eukaryota</taxon>
        <taxon>Viridiplantae</taxon>
        <taxon>Streptophyta</taxon>
        <taxon>Embryophyta</taxon>
        <taxon>Tracheophyta</taxon>
        <taxon>Spermatophyta</taxon>
        <taxon>Magnoliopsida</taxon>
        <taxon>Liliopsida</taxon>
        <taxon>Zingiberales</taxon>
        <taxon>Cannaceae</taxon>
        <taxon>Canna</taxon>
    </lineage>
</organism>
<feature type="region of interest" description="Disordered" evidence="1">
    <location>
        <begin position="171"/>
        <end position="199"/>
    </location>
</feature>
<accession>A0AAQ3KB39</accession>
<feature type="region of interest" description="Disordered" evidence="1">
    <location>
        <begin position="661"/>
        <end position="694"/>
    </location>
</feature>
<evidence type="ECO:0000313" key="4">
    <source>
        <dbReference type="Proteomes" id="UP001327560"/>
    </source>
</evidence>
<feature type="region of interest" description="Disordered" evidence="1">
    <location>
        <begin position="17"/>
        <end position="132"/>
    </location>
</feature>